<dbReference type="Proteomes" id="UP000800039">
    <property type="component" value="Unassembled WGS sequence"/>
</dbReference>
<evidence type="ECO:0000313" key="2">
    <source>
        <dbReference type="EMBL" id="KAF1843494.1"/>
    </source>
</evidence>
<dbReference type="AlphaFoldDB" id="A0A9P4GDH6"/>
<feature type="chain" id="PRO_5040347740" evidence="1">
    <location>
        <begin position="19"/>
        <end position="121"/>
    </location>
</feature>
<accession>A0A9P4GDH6</accession>
<reference evidence="2" key="1">
    <citation type="submission" date="2020-01" db="EMBL/GenBank/DDBJ databases">
        <authorList>
            <consortium name="DOE Joint Genome Institute"/>
            <person name="Haridas S."/>
            <person name="Albert R."/>
            <person name="Binder M."/>
            <person name="Bloem J."/>
            <person name="Labutti K."/>
            <person name="Salamov A."/>
            <person name="Andreopoulos B."/>
            <person name="Baker S.E."/>
            <person name="Barry K."/>
            <person name="Bills G."/>
            <person name="Bluhm B.H."/>
            <person name="Cannon C."/>
            <person name="Castanera R."/>
            <person name="Culley D.E."/>
            <person name="Daum C."/>
            <person name="Ezra D."/>
            <person name="Gonzalez J.B."/>
            <person name="Henrissat B."/>
            <person name="Kuo A."/>
            <person name="Liang C."/>
            <person name="Lipzen A."/>
            <person name="Lutzoni F."/>
            <person name="Magnuson J."/>
            <person name="Mondo S."/>
            <person name="Nolan M."/>
            <person name="Ohm R."/>
            <person name="Pangilinan J."/>
            <person name="Park H.-J."/>
            <person name="Ramirez L."/>
            <person name="Alfaro M."/>
            <person name="Sun H."/>
            <person name="Tritt A."/>
            <person name="Yoshinaga Y."/>
            <person name="Zwiers L.-H."/>
            <person name="Turgeon B.G."/>
            <person name="Goodwin S.B."/>
            <person name="Spatafora J.W."/>
            <person name="Crous P.W."/>
            <person name="Grigoriev I.V."/>
        </authorList>
    </citation>
    <scope>NUCLEOTIDE SEQUENCE</scope>
    <source>
        <strain evidence="2">CBS 394.84</strain>
    </source>
</reference>
<keyword evidence="1" id="KW-0732">Signal</keyword>
<proteinExistence type="predicted"/>
<protein>
    <submittedName>
        <fullName evidence="2">Uncharacterized protein</fullName>
    </submittedName>
</protein>
<dbReference type="RefSeq" id="XP_040786057.1">
    <property type="nucleotide sequence ID" value="XM_040937112.1"/>
</dbReference>
<dbReference type="EMBL" id="ML976617">
    <property type="protein sequence ID" value="KAF1843494.1"/>
    <property type="molecule type" value="Genomic_DNA"/>
</dbReference>
<name>A0A9P4GDH6_9PLEO</name>
<sequence length="121" mass="13482">MKLLTILLFVAIIGLAVAKHPKKPKPRKPPTVCDSENCKWCCDEISKCDSQCAFWHSHEYCRPICQREWCEGERGKTCKDECKLNYCKNDSASAGTDLEGDTADGLNATVVVNTTEVNAKE</sequence>
<evidence type="ECO:0000256" key="1">
    <source>
        <dbReference type="SAM" id="SignalP"/>
    </source>
</evidence>
<keyword evidence="3" id="KW-1185">Reference proteome</keyword>
<evidence type="ECO:0000313" key="3">
    <source>
        <dbReference type="Proteomes" id="UP000800039"/>
    </source>
</evidence>
<organism evidence="2 3">
    <name type="scientific">Cucurbitaria berberidis CBS 394.84</name>
    <dbReference type="NCBI Taxonomy" id="1168544"/>
    <lineage>
        <taxon>Eukaryota</taxon>
        <taxon>Fungi</taxon>
        <taxon>Dikarya</taxon>
        <taxon>Ascomycota</taxon>
        <taxon>Pezizomycotina</taxon>
        <taxon>Dothideomycetes</taxon>
        <taxon>Pleosporomycetidae</taxon>
        <taxon>Pleosporales</taxon>
        <taxon>Pleosporineae</taxon>
        <taxon>Cucurbitariaceae</taxon>
        <taxon>Cucurbitaria</taxon>
    </lineage>
</organism>
<gene>
    <name evidence="2" type="ORF">K460DRAFT_407846</name>
</gene>
<feature type="signal peptide" evidence="1">
    <location>
        <begin position="1"/>
        <end position="18"/>
    </location>
</feature>
<dbReference type="GeneID" id="63854362"/>
<comment type="caution">
    <text evidence="2">The sequence shown here is derived from an EMBL/GenBank/DDBJ whole genome shotgun (WGS) entry which is preliminary data.</text>
</comment>